<dbReference type="GO" id="GO:0051015">
    <property type="term" value="F:actin filament binding"/>
    <property type="evidence" value="ECO:0007669"/>
    <property type="project" value="TreeGrafter"/>
</dbReference>
<dbReference type="GO" id="GO:0051016">
    <property type="term" value="P:barbed-end actin filament capping"/>
    <property type="evidence" value="ECO:0007669"/>
    <property type="project" value="InterPro"/>
</dbReference>
<keyword evidence="5" id="KW-1185">Reference proteome</keyword>
<reference evidence="5" key="2">
    <citation type="submission" date="2013-12" db="EMBL/GenBank/DDBJ databases">
        <title>Evolution of pathogenesis and genome organization in the Tremellales.</title>
        <authorList>
            <person name="Cuomo C."/>
            <person name="Litvintseva A."/>
            <person name="Heitman J."/>
            <person name="Chen Y."/>
            <person name="Sun S."/>
            <person name="Springer D."/>
            <person name="Dromer F."/>
            <person name="Young S."/>
            <person name="Zeng Q."/>
            <person name="Chapman S."/>
            <person name="Gujja S."/>
            <person name="Saif S."/>
            <person name="Birren B."/>
        </authorList>
    </citation>
    <scope>NUCLEOTIDE SEQUENCE [LARGE SCALE GENOMIC DNA]</scope>
    <source>
        <strain evidence="5">CBS 10435</strain>
    </source>
</reference>
<dbReference type="InterPro" id="IPR037282">
    <property type="entry name" value="CapZ_alpha/beta"/>
</dbReference>
<dbReference type="STRING" id="1331196.A0A1B9IKD5"/>
<sequence length="444" mass="48655">MAELSLEDKCKLAAKLVEQSPPGEINDVINDIRAIINDDEALMPHVLPTLKAYNLAQLHVVDHVAAEGVPAHSSILSEANILPGTEGEKERYVDAEGKRSFVFDHITLAISDYQPYEIPEEEEFFRSALSQSLTKYAKNHFPSGQSSVSCSQYPLSPPAPPAPTSTQASGSASESPSTTQLAEADSAVEETAEPVTDVITEQVNEGDLESAPTPATGDVDVDKKDELVRPESLDQLDELVEEAKEEEEGVKTPKEGVRPDVAEVDESGEEEKVLTPPTAVEDNVETEEQKEPVGGVAEERKQEKIDNPLYTLEIVGNKYNPNNFWTGRWRTKWIVDKASGQVNGDINVDVHYYEQGNVQLATKHSASFPLPTEEVGGQSIASQIVTTISKIETAYHLELNDVYGELGDKAFRALRRALPVTRQKMDWEKVTGYSLGSDLTKARA</sequence>
<evidence type="ECO:0000313" key="4">
    <source>
        <dbReference type="EMBL" id="OCF55834.1"/>
    </source>
</evidence>
<dbReference type="PRINTS" id="PR00191">
    <property type="entry name" value="FACTINCAPA"/>
</dbReference>
<evidence type="ECO:0000256" key="2">
    <source>
        <dbReference type="ARBA" id="ARBA00023203"/>
    </source>
</evidence>
<dbReference type="InterPro" id="IPR042489">
    <property type="entry name" value="CapZ_alpha_1"/>
</dbReference>
<evidence type="ECO:0000313" key="5">
    <source>
        <dbReference type="Proteomes" id="UP000092583"/>
    </source>
</evidence>
<dbReference type="AlphaFoldDB" id="A0A1B9IKD5"/>
<dbReference type="PANTHER" id="PTHR10653">
    <property type="entry name" value="F-ACTIN-CAPPING PROTEIN SUBUNIT ALPHA"/>
    <property type="match status" value="1"/>
</dbReference>
<dbReference type="InterPro" id="IPR042276">
    <property type="entry name" value="CapZ_alpha/beta_2"/>
</dbReference>
<reference evidence="4 5" key="1">
    <citation type="submission" date="2013-07" db="EMBL/GenBank/DDBJ databases">
        <title>The Genome Sequence of Kwoniella mangroviensis CBS10435.</title>
        <authorList>
            <consortium name="The Broad Institute Genome Sequencing Platform"/>
            <person name="Cuomo C."/>
            <person name="Litvintseva A."/>
            <person name="Chen Y."/>
            <person name="Heitman J."/>
            <person name="Sun S."/>
            <person name="Springer D."/>
            <person name="Dromer F."/>
            <person name="Young S.K."/>
            <person name="Zeng Q."/>
            <person name="Gargeya S."/>
            <person name="Fitzgerald M."/>
            <person name="Abouelleil A."/>
            <person name="Alvarado L."/>
            <person name="Berlin A.M."/>
            <person name="Chapman S.B."/>
            <person name="Dewar J."/>
            <person name="Goldberg J."/>
            <person name="Griggs A."/>
            <person name="Gujja S."/>
            <person name="Hansen M."/>
            <person name="Howarth C."/>
            <person name="Imamovic A."/>
            <person name="Larimer J."/>
            <person name="McCowan C."/>
            <person name="Murphy C."/>
            <person name="Pearson M."/>
            <person name="Priest M."/>
            <person name="Roberts A."/>
            <person name="Saif S."/>
            <person name="Shea T."/>
            <person name="Sykes S."/>
            <person name="Wortman J."/>
            <person name="Nusbaum C."/>
            <person name="Birren B."/>
        </authorList>
    </citation>
    <scope>NUCLEOTIDE SEQUENCE [LARGE SCALE GENOMIC DNA]</scope>
    <source>
        <strain evidence="4 5">CBS 10435</strain>
    </source>
</reference>
<evidence type="ECO:0000256" key="1">
    <source>
        <dbReference type="ARBA" id="ARBA00022467"/>
    </source>
</evidence>
<dbReference type="Proteomes" id="UP000092583">
    <property type="component" value="Unassembled WGS sequence"/>
</dbReference>
<dbReference type="GO" id="GO:0030479">
    <property type="term" value="C:actin cortical patch"/>
    <property type="evidence" value="ECO:0007669"/>
    <property type="project" value="TreeGrafter"/>
</dbReference>
<feature type="compositionally biased region" description="Basic and acidic residues" evidence="3">
    <location>
        <begin position="220"/>
        <end position="229"/>
    </location>
</feature>
<organism evidence="4 5">
    <name type="scientific">Kwoniella mangroviensis CBS 10435</name>
    <dbReference type="NCBI Taxonomy" id="1331196"/>
    <lineage>
        <taxon>Eukaryota</taxon>
        <taxon>Fungi</taxon>
        <taxon>Dikarya</taxon>
        <taxon>Basidiomycota</taxon>
        <taxon>Agaricomycotina</taxon>
        <taxon>Tremellomycetes</taxon>
        <taxon>Tremellales</taxon>
        <taxon>Cryptococcaceae</taxon>
        <taxon>Kwoniella</taxon>
    </lineage>
</organism>
<feature type="compositionally biased region" description="Basic and acidic residues" evidence="3">
    <location>
        <begin position="287"/>
        <end position="299"/>
    </location>
</feature>
<protein>
    <submittedName>
        <fullName evidence="4">F-actin capping</fullName>
    </submittedName>
</protein>
<accession>A0A1B9IKD5</accession>
<dbReference type="GO" id="GO:0008290">
    <property type="term" value="C:F-actin capping protein complex"/>
    <property type="evidence" value="ECO:0007669"/>
    <property type="project" value="InterPro"/>
</dbReference>
<name>A0A1B9IKD5_9TREE</name>
<feature type="compositionally biased region" description="Low complexity" evidence="3">
    <location>
        <begin position="164"/>
        <end position="173"/>
    </location>
</feature>
<dbReference type="Gene3D" id="3.30.1140.60">
    <property type="entry name" value="F-actin capping protein, alpha subunit"/>
    <property type="match status" value="1"/>
</dbReference>
<dbReference type="SUPFAM" id="SSF90096">
    <property type="entry name" value="Subunits of heterodimeric actin filament capping protein Capz"/>
    <property type="match status" value="1"/>
</dbReference>
<dbReference type="Gene3D" id="3.90.1150.210">
    <property type="entry name" value="F-actin capping protein, beta subunit"/>
    <property type="match status" value="1"/>
</dbReference>
<evidence type="ECO:0000256" key="3">
    <source>
        <dbReference type="SAM" id="MobiDB-lite"/>
    </source>
</evidence>
<dbReference type="Pfam" id="PF01267">
    <property type="entry name" value="F-actin_cap_A"/>
    <property type="match status" value="1"/>
</dbReference>
<keyword evidence="2" id="KW-0009">Actin-binding</keyword>
<feature type="region of interest" description="Disordered" evidence="3">
    <location>
        <begin position="264"/>
        <end position="299"/>
    </location>
</feature>
<dbReference type="OrthoDB" id="340550at2759"/>
<feature type="region of interest" description="Disordered" evidence="3">
    <location>
        <begin position="146"/>
        <end position="229"/>
    </location>
</feature>
<dbReference type="EMBL" id="KI669465">
    <property type="protein sequence ID" value="OCF55834.1"/>
    <property type="molecule type" value="Genomic_DNA"/>
</dbReference>
<dbReference type="InterPro" id="IPR002189">
    <property type="entry name" value="CapZ_alpha"/>
</dbReference>
<dbReference type="GO" id="GO:0030036">
    <property type="term" value="P:actin cytoskeleton organization"/>
    <property type="evidence" value="ECO:0007669"/>
    <property type="project" value="TreeGrafter"/>
</dbReference>
<proteinExistence type="predicted"/>
<dbReference type="PANTHER" id="PTHR10653:SF0">
    <property type="entry name" value="F-ACTIN-CAPPING PROTEIN SUBUNIT ALPHA"/>
    <property type="match status" value="1"/>
</dbReference>
<keyword evidence="1" id="KW-0117">Actin capping</keyword>
<gene>
    <name evidence="4" type="ORF">L486_06588</name>
</gene>